<name>A0A0A8ZJ34_ARUDO</name>
<protein>
    <submittedName>
        <fullName evidence="1">Uncharacterized protein</fullName>
    </submittedName>
</protein>
<dbReference type="EMBL" id="GBRH01263018">
    <property type="protein sequence ID" value="JAD34877.1"/>
    <property type="molecule type" value="Transcribed_RNA"/>
</dbReference>
<proteinExistence type="predicted"/>
<accession>A0A0A8ZJ34</accession>
<evidence type="ECO:0000313" key="1">
    <source>
        <dbReference type="EMBL" id="JAD34877.1"/>
    </source>
</evidence>
<reference evidence="1" key="2">
    <citation type="journal article" date="2015" name="Data Brief">
        <title>Shoot transcriptome of the giant reed, Arundo donax.</title>
        <authorList>
            <person name="Barrero R.A."/>
            <person name="Guerrero F.D."/>
            <person name="Moolhuijzen P."/>
            <person name="Goolsby J.A."/>
            <person name="Tidwell J."/>
            <person name="Bellgard S.E."/>
            <person name="Bellgard M.I."/>
        </authorList>
    </citation>
    <scope>NUCLEOTIDE SEQUENCE</scope>
    <source>
        <tissue evidence="1">Shoot tissue taken approximately 20 cm above the soil surface</tissue>
    </source>
</reference>
<dbReference type="AlphaFoldDB" id="A0A0A8ZJ34"/>
<sequence length="26" mass="3050">MEHIGSPRSLKHFRLSGLNSTLHKRF</sequence>
<reference evidence="1" key="1">
    <citation type="submission" date="2014-09" db="EMBL/GenBank/DDBJ databases">
        <authorList>
            <person name="Magalhaes I.L.F."/>
            <person name="Oliveira U."/>
            <person name="Santos F.R."/>
            <person name="Vidigal T.H.D.A."/>
            <person name="Brescovit A.D."/>
            <person name="Santos A.J."/>
        </authorList>
    </citation>
    <scope>NUCLEOTIDE SEQUENCE</scope>
    <source>
        <tissue evidence="1">Shoot tissue taken approximately 20 cm above the soil surface</tissue>
    </source>
</reference>
<organism evidence="1">
    <name type="scientific">Arundo donax</name>
    <name type="common">Giant reed</name>
    <name type="synonym">Donax arundinaceus</name>
    <dbReference type="NCBI Taxonomy" id="35708"/>
    <lineage>
        <taxon>Eukaryota</taxon>
        <taxon>Viridiplantae</taxon>
        <taxon>Streptophyta</taxon>
        <taxon>Embryophyta</taxon>
        <taxon>Tracheophyta</taxon>
        <taxon>Spermatophyta</taxon>
        <taxon>Magnoliopsida</taxon>
        <taxon>Liliopsida</taxon>
        <taxon>Poales</taxon>
        <taxon>Poaceae</taxon>
        <taxon>PACMAD clade</taxon>
        <taxon>Arundinoideae</taxon>
        <taxon>Arundineae</taxon>
        <taxon>Arundo</taxon>
    </lineage>
</organism>